<dbReference type="PANTHER" id="PTHR31806:SF1">
    <property type="entry name" value="PURINE-CYTOSINE PERMEASE FCY2-RELATED"/>
    <property type="match status" value="1"/>
</dbReference>
<evidence type="ECO:0000256" key="5">
    <source>
        <dbReference type="ARBA" id="ARBA00022692"/>
    </source>
</evidence>
<accession>A0A139AMH2</accession>
<dbReference type="EMBL" id="KQ965745">
    <property type="protein sequence ID" value="KXS17723.1"/>
    <property type="molecule type" value="Genomic_DNA"/>
</dbReference>
<dbReference type="OMA" id="LWLSANM"/>
<keyword evidence="6 9" id="KW-1133">Transmembrane helix</keyword>
<dbReference type="GO" id="GO:0022857">
    <property type="term" value="F:transmembrane transporter activity"/>
    <property type="evidence" value="ECO:0007669"/>
    <property type="project" value="InterPro"/>
</dbReference>
<organism evidence="10 11">
    <name type="scientific">Gonapodya prolifera (strain JEL478)</name>
    <name type="common">Monoblepharis prolifera</name>
    <dbReference type="NCBI Taxonomy" id="1344416"/>
    <lineage>
        <taxon>Eukaryota</taxon>
        <taxon>Fungi</taxon>
        <taxon>Fungi incertae sedis</taxon>
        <taxon>Chytridiomycota</taxon>
        <taxon>Chytridiomycota incertae sedis</taxon>
        <taxon>Monoblepharidomycetes</taxon>
        <taxon>Monoblepharidales</taxon>
        <taxon>Gonapodyaceae</taxon>
        <taxon>Gonapodya</taxon>
    </lineage>
</organism>
<dbReference type="InterPro" id="IPR001248">
    <property type="entry name" value="Pur-cyt_permease"/>
</dbReference>
<evidence type="ECO:0000256" key="3">
    <source>
        <dbReference type="ARBA" id="ARBA00022448"/>
    </source>
</evidence>
<feature type="transmembrane region" description="Helical" evidence="9">
    <location>
        <begin position="261"/>
        <end position="291"/>
    </location>
</feature>
<keyword evidence="7 8" id="KW-0472">Membrane</keyword>
<keyword evidence="4" id="KW-0597">Phosphoprotein</keyword>
<dbReference type="OrthoDB" id="2116389at2759"/>
<feature type="transmembrane region" description="Helical" evidence="9">
    <location>
        <begin position="386"/>
        <end position="410"/>
    </location>
</feature>
<dbReference type="GO" id="GO:0015851">
    <property type="term" value="P:nucleobase transport"/>
    <property type="evidence" value="ECO:0007669"/>
    <property type="project" value="UniProtKB-ARBA"/>
</dbReference>
<evidence type="ECO:0000256" key="6">
    <source>
        <dbReference type="ARBA" id="ARBA00022989"/>
    </source>
</evidence>
<feature type="transmembrane region" description="Helical" evidence="9">
    <location>
        <begin position="131"/>
        <end position="154"/>
    </location>
</feature>
<feature type="transmembrane region" description="Helical" evidence="9">
    <location>
        <begin position="431"/>
        <end position="456"/>
    </location>
</feature>
<dbReference type="PANTHER" id="PTHR31806">
    <property type="entry name" value="PURINE-CYTOSINE PERMEASE FCY2-RELATED"/>
    <property type="match status" value="1"/>
</dbReference>
<dbReference type="InterPro" id="IPR026030">
    <property type="entry name" value="Pur-cyt_permease_Fcy2/21/22"/>
</dbReference>
<evidence type="ECO:0000256" key="9">
    <source>
        <dbReference type="SAM" id="Phobius"/>
    </source>
</evidence>
<feature type="transmembrane region" description="Helical" evidence="9">
    <location>
        <begin position="194"/>
        <end position="214"/>
    </location>
</feature>
<feature type="transmembrane region" description="Helical" evidence="9">
    <location>
        <begin position="166"/>
        <end position="187"/>
    </location>
</feature>
<feature type="transmembrane region" description="Helical" evidence="9">
    <location>
        <begin position="86"/>
        <end position="110"/>
    </location>
</feature>
<proteinExistence type="inferred from homology"/>
<reference evidence="10 11" key="1">
    <citation type="journal article" date="2015" name="Genome Biol. Evol.">
        <title>Phylogenomic analyses indicate that early fungi evolved digesting cell walls of algal ancestors of land plants.</title>
        <authorList>
            <person name="Chang Y."/>
            <person name="Wang S."/>
            <person name="Sekimoto S."/>
            <person name="Aerts A.L."/>
            <person name="Choi C."/>
            <person name="Clum A."/>
            <person name="LaButti K.M."/>
            <person name="Lindquist E.A."/>
            <person name="Yee Ngan C."/>
            <person name="Ohm R.A."/>
            <person name="Salamov A.A."/>
            <person name="Grigoriev I.V."/>
            <person name="Spatafora J.W."/>
            <person name="Berbee M.L."/>
        </authorList>
    </citation>
    <scope>NUCLEOTIDE SEQUENCE [LARGE SCALE GENOMIC DNA]</scope>
    <source>
        <strain evidence="10 11">JEL478</strain>
    </source>
</reference>
<evidence type="ECO:0000256" key="2">
    <source>
        <dbReference type="ARBA" id="ARBA00008974"/>
    </source>
</evidence>
<gene>
    <name evidence="10" type="ORF">M427DRAFT_144151</name>
</gene>
<dbReference type="PIRSF" id="PIRSF002744">
    <property type="entry name" value="Pur-cyt_permease"/>
    <property type="match status" value="1"/>
</dbReference>
<evidence type="ECO:0000256" key="7">
    <source>
        <dbReference type="ARBA" id="ARBA00023136"/>
    </source>
</evidence>
<comment type="similarity">
    <text evidence="2 8">Belongs to the purine-cytosine permease (2.A.39) family.</text>
</comment>
<evidence type="ECO:0000256" key="1">
    <source>
        <dbReference type="ARBA" id="ARBA00004141"/>
    </source>
</evidence>
<evidence type="ECO:0000313" key="11">
    <source>
        <dbReference type="Proteomes" id="UP000070544"/>
    </source>
</evidence>
<dbReference type="GO" id="GO:0005886">
    <property type="term" value="C:plasma membrane"/>
    <property type="evidence" value="ECO:0007669"/>
    <property type="project" value="TreeGrafter"/>
</dbReference>
<dbReference type="FunFam" id="1.10.4160.10:FF:000002">
    <property type="entry name" value="Purine-cytosine permease fcyB"/>
    <property type="match status" value="1"/>
</dbReference>
<evidence type="ECO:0000256" key="4">
    <source>
        <dbReference type="ARBA" id="ARBA00022553"/>
    </source>
</evidence>
<evidence type="ECO:0000313" key="10">
    <source>
        <dbReference type="EMBL" id="KXS17723.1"/>
    </source>
</evidence>
<name>A0A139AMH2_GONPJ</name>
<dbReference type="STRING" id="1344416.A0A139AMH2"/>
<feature type="transmembrane region" description="Helical" evidence="9">
    <location>
        <begin position="226"/>
        <end position="249"/>
    </location>
</feature>
<feature type="transmembrane region" description="Helical" evidence="9">
    <location>
        <begin position="468"/>
        <end position="488"/>
    </location>
</feature>
<evidence type="ECO:0008006" key="12">
    <source>
        <dbReference type="Google" id="ProtNLM"/>
    </source>
</evidence>
<keyword evidence="5 9" id="KW-0812">Transmembrane</keyword>
<sequence>MMVGTSPVADDKELQKLEEAGEEFKFDKEVNKVGVEIRGIERVLPEDRHHTRLWENLTVWMSANMCLSTLATGALGIGLFGLSLTQGIACVVIVNALCCAVTAYFSTFGPRLGMRQMIVTRYSFGYYPTKFVALLNGISCIGWSMVNSIVGGLLLESLSDGKLPAWGGIILLAGLTVLVGIFGYQWVHAYERVAFLPLLIVFLIILGKAAPYITNVPSLSEDTLGSAGSILSFIGTIIGFAIGWSGYAADYNCNMPEDSNVYLVGFYTFVGLYVPFTLLEIIGLLVVSTTASNDALALAYQSGTANLVNELVKPLGGFGTFCMVLLALSTIANNIPNDYSLGLCIQVVGPAWFLKIKRHWWTLIGSIIYVVVACVGANNFESTLENFLLIVGYWGSIYWVRFLPNSAIVLTEEAFRWGKYDVHAWNNPDKLPLGISASLALACGAIGAILGMAQVWYVGAIALKFGPFGGDLGCELGIAFAVFVYAICRPIEAKYAGRHQS</sequence>
<comment type="subcellular location">
    <subcellularLocation>
        <location evidence="1">Membrane</location>
        <topology evidence="1">Multi-pass membrane protein</topology>
    </subcellularLocation>
</comment>
<dbReference type="Pfam" id="PF02133">
    <property type="entry name" value="Transp_cyt_pur"/>
    <property type="match status" value="1"/>
</dbReference>
<keyword evidence="3 8" id="KW-0813">Transport</keyword>
<dbReference type="Proteomes" id="UP000070544">
    <property type="component" value="Unassembled WGS sequence"/>
</dbReference>
<keyword evidence="11" id="KW-1185">Reference proteome</keyword>
<dbReference type="AlphaFoldDB" id="A0A139AMH2"/>
<evidence type="ECO:0000256" key="8">
    <source>
        <dbReference type="PIRNR" id="PIRNR002744"/>
    </source>
</evidence>
<protein>
    <recommendedName>
        <fullName evidence="12">Purine-cytosine permease</fullName>
    </recommendedName>
</protein>
<dbReference type="Gene3D" id="1.10.4160.10">
    <property type="entry name" value="Hydantoin permease"/>
    <property type="match status" value="1"/>
</dbReference>
<feature type="transmembrane region" description="Helical" evidence="9">
    <location>
        <begin position="360"/>
        <end position="380"/>
    </location>
</feature>
<feature type="transmembrane region" description="Helical" evidence="9">
    <location>
        <begin position="57"/>
        <end position="80"/>
    </location>
</feature>
<feature type="transmembrane region" description="Helical" evidence="9">
    <location>
        <begin position="311"/>
        <end position="332"/>
    </location>
</feature>